<proteinExistence type="predicted"/>
<evidence type="ECO:0000313" key="2">
    <source>
        <dbReference type="Proteomes" id="UP000023152"/>
    </source>
</evidence>
<dbReference type="Proteomes" id="UP000023152">
    <property type="component" value="Unassembled WGS sequence"/>
</dbReference>
<keyword evidence="2" id="KW-1185">Reference proteome</keyword>
<protein>
    <submittedName>
        <fullName evidence="1">Uncharacterized protein</fullName>
    </submittedName>
</protein>
<accession>X6LBY4</accession>
<sequence length="142" mass="16580">MMEKLNSQRSKSKNLLEMIKKSLHKSLGLLDWQNGQVGLTGQSKIILAKHLRAQDEFITKDNYNFRTLFKKYQEKKSVVSNRSPQHADDNLQAEKVLEELSALFLAYKYHHTTNFFVVFFAQLTQFKCHLFDKVALRVSDIT</sequence>
<reference evidence="1 2" key="1">
    <citation type="journal article" date="2013" name="Curr. Biol.">
        <title>The Genome of the Foraminiferan Reticulomyxa filosa.</title>
        <authorList>
            <person name="Glockner G."/>
            <person name="Hulsmann N."/>
            <person name="Schleicher M."/>
            <person name="Noegel A.A."/>
            <person name="Eichinger L."/>
            <person name="Gallinger C."/>
            <person name="Pawlowski J."/>
            <person name="Sierra R."/>
            <person name="Euteneuer U."/>
            <person name="Pillet L."/>
            <person name="Moustafa A."/>
            <person name="Platzer M."/>
            <person name="Groth M."/>
            <person name="Szafranski K."/>
            <person name="Schliwa M."/>
        </authorList>
    </citation>
    <scope>NUCLEOTIDE SEQUENCE [LARGE SCALE GENOMIC DNA]</scope>
</reference>
<gene>
    <name evidence="1" type="ORF">RFI_39260</name>
</gene>
<dbReference type="AlphaFoldDB" id="X6LBY4"/>
<organism evidence="1 2">
    <name type="scientific">Reticulomyxa filosa</name>
    <dbReference type="NCBI Taxonomy" id="46433"/>
    <lineage>
        <taxon>Eukaryota</taxon>
        <taxon>Sar</taxon>
        <taxon>Rhizaria</taxon>
        <taxon>Retaria</taxon>
        <taxon>Foraminifera</taxon>
        <taxon>Monothalamids</taxon>
        <taxon>Reticulomyxidae</taxon>
        <taxon>Reticulomyxa</taxon>
    </lineage>
</organism>
<evidence type="ECO:0000313" key="1">
    <source>
        <dbReference type="EMBL" id="ETN98249.1"/>
    </source>
</evidence>
<dbReference type="EMBL" id="ASPP01047246">
    <property type="protein sequence ID" value="ETN98249.1"/>
    <property type="molecule type" value="Genomic_DNA"/>
</dbReference>
<comment type="caution">
    <text evidence="1">The sequence shown here is derived from an EMBL/GenBank/DDBJ whole genome shotgun (WGS) entry which is preliminary data.</text>
</comment>
<name>X6LBY4_RETFI</name>